<keyword evidence="9" id="KW-0677">Repeat</keyword>
<evidence type="ECO:0000256" key="9">
    <source>
        <dbReference type="ARBA" id="ARBA00022737"/>
    </source>
</evidence>
<evidence type="ECO:0000256" key="8">
    <source>
        <dbReference type="ARBA" id="ARBA00022692"/>
    </source>
</evidence>
<evidence type="ECO:0000313" key="14">
    <source>
        <dbReference type="EMBL" id="EGF79200.1"/>
    </source>
</evidence>
<keyword evidence="7" id="KW-0762">Sugar transport</keyword>
<feature type="transmembrane region" description="Helical" evidence="13">
    <location>
        <begin position="152"/>
        <end position="174"/>
    </location>
</feature>
<keyword evidence="12 13" id="KW-0472">Membrane</keyword>
<evidence type="ECO:0000256" key="7">
    <source>
        <dbReference type="ARBA" id="ARBA00022597"/>
    </source>
</evidence>
<evidence type="ECO:0000256" key="12">
    <source>
        <dbReference type="ARBA" id="ARBA00023136"/>
    </source>
</evidence>
<dbReference type="InParanoid" id="F4P5J8"/>
<feature type="transmembrane region" description="Helical" evidence="13">
    <location>
        <begin position="37"/>
        <end position="55"/>
    </location>
</feature>
<dbReference type="GeneID" id="18236689"/>
<gene>
    <name evidence="14" type="ORF">BATDEDRAFT_12437</name>
</gene>
<dbReference type="Pfam" id="PF03083">
    <property type="entry name" value="MtN3_slv"/>
    <property type="match status" value="2"/>
</dbReference>
<name>F4P5J8_BATDJ</name>
<evidence type="ECO:0000256" key="13">
    <source>
        <dbReference type="SAM" id="Phobius"/>
    </source>
</evidence>
<keyword evidence="15" id="KW-1185">Reference proteome</keyword>
<dbReference type="GO" id="GO:0000139">
    <property type="term" value="C:Golgi membrane"/>
    <property type="evidence" value="ECO:0007669"/>
    <property type="project" value="UniProtKB-SubCell"/>
</dbReference>
<feature type="non-terminal residue" evidence="14">
    <location>
        <position position="1"/>
    </location>
</feature>
<evidence type="ECO:0000256" key="2">
    <source>
        <dbReference type="ARBA" id="ARBA00004653"/>
    </source>
</evidence>
<dbReference type="InterPro" id="IPR004316">
    <property type="entry name" value="SWEET_rpt"/>
</dbReference>
<dbReference type="OMA" id="CSLWLRY"/>
<dbReference type="GO" id="GO:0008643">
    <property type="term" value="P:carbohydrate transport"/>
    <property type="evidence" value="ECO:0000318"/>
    <property type="project" value="GO_Central"/>
</dbReference>
<sequence length="224" mass="25078">NFMTLLEWCAILLTVGMFLTNFNTLRLYMRTGTTGHATTIPFVCTLLNCSLWFRYGLLVQLTSLVIVNAVGILVSIVSLYVFCKYTDRQSDAQIPIITALGFLYLVFVYVHLVSGSAMLKQYGFLTATFSIFMYGAPLLSLANVIQLKSATGLISLPMTCISLIVCCLWTAFGYQIQDNFVLIPNTIGGILCLFQLIVLRIYPDEKNGYTIHQPSLPMSDRRSY</sequence>
<evidence type="ECO:0000256" key="3">
    <source>
        <dbReference type="ARBA" id="ARBA00007809"/>
    </source>
</evidence>
<keyword evidence="6" id="KW-1003">Cell membrane</keyword>
<dbReference type="FunFam" id="1.20.1280.290:FF:000004">
    <property type="entry name" value="Sugar transporter SWEET"/>
    <property type="match status" value="1"/>
</dbReference>
<evidence type="ECO:0000313" key="15">
    <source>
        <dbReference type="Proteomes" id="UP000007241"/>
    </source>
</evidence>
<dbReference type="AlphaFoldDB" id="F4P5J8"/>
<dbReference type="GO" id="GO:0016020">
    <property type="term" value="C:membrane"/>
    <property type="evidence" value="ECO:0000318"/>
    <property type="project" value="GO_Central"/>
</dbReference>
<accession>F4P5J8</accession>
<comment type="subcellular location">
    <subcellularLocation>
        <location evidence="1">Cell membrane</location>
        <topology evidence="1">Multi-pass membrane protein</topology>
    </subcellularLocation>
    <subcellularLocation>
        <location evidence="2">Golgi apparatus membrane</location>
        <topology evidence="2">Multi-pass membrane protein</topology>
    </subcellularLocation>
</comment>
<dbReference type="InterPro" id="IPR047664">
    <property type="entry name" value="SWEET"/>
</dbReference>
<dbReference type="OrthoDB" id="409725at2759"/>
<feature type="transmembrane region" description="Helical" evidence="13">
    <location>
        <begin position="124"/>
        <end position="145"/>
    </location>
</feature>
<feature type="transmembrane region" description="Helical" evidence="13">
    <location>
        <begin position="180"/>
        <end position="202"/>
    </location>
</feature>
<evidence type="ECO:0000256" key="1">
    <source>
        <dbReference type="ARBA" id="ARBA00004651"/>
    </source>
</evidence>
<keyword evidence="11" id="KW-0333">Golgi apparatus</keyword>
<evidence type="ECO:0000256" key="6">
    <source>
        <dbReference type="ARBA" id="ARBA00022475"/>
    </source>
</evidence>
<organism evidence="14 15">
    <name type="scientific">Batrachochytrium dendrobatidis (strain JAM81 / FGSC 10211)</name>
    <name type="common">Frog chytrid fungus</name>
    <dbReference type="NCBI Taxonomy" id="684364"/>
    <lineage>
        <taxon>Eukaryota</taxon>
        <taxon>Fungi</taxon>
        <taxon>Fungi incertae sedis</taxon>
        <taxon>Chytridiomycota</taxon>
        <taxon>Chytridiomycota incertae sedis</taxon>
        <taxon>Chytridiomycetes</taxon>
        <taxon>Rhizophydiales</taxon>
        <taxon>Rhizophydiales incertae sedis</taxon>
        <taxon>Batrachochytrium</taxon>
    </lineage>
</organism>
<dbReference type="Gene3D" id="1.20.1280.290">
    <property type="match status" value="2"/>
</dbReference>
<dbReference type="PANTHER" id="PTHR10791:SF30">
    <property type="entry name" value="SUGAR TRANSPORTER SWEET1"/>
    <property type="match status" value="1"/>
</dbReference>
<keyword evidence="8 13" id="KW-0812">Transmembrane</keyword>
<evidence type="ECO:0000256" key="4">
    <source>
        <dbReference type="ARBA" id="ARBA00021741"/>
    </source>
</evidence>
<dbReference type="EMBL" id="GL882886">
    <property type="protein sequence ID" value="EGF79200.1"/>
    <property type="molecule type" value="Genomic_DNA"/>
</dbReference>
<feature type="transmembrane region" description="Helical" evidence="13">
    <location>
        <begin position="94"/>
        <end position="112"/>
    </location>
</feature>
<dbReference type="HOGENOM" id="CLU_048643_2_3_1"/>
<dbReference type="GO" id="GO:0051119">
    <property type="term" value="F:sugar transmembrane transporter activity"/>
    <property type="evidence" value="ECO:0000318"/>
    <property type="project" value="GO_Central"/>
</dbReference>
<dbReference type="PANTHER" id="PTHR10791">
    <property type="entry name" value="RAG1-ACTIVATING PROTEIN 1"/>
    <property type="match status" value="1"/>
</dbReference>
<dbReference type="Proteomes" id="UP000007241">
    <property type="component" value="Unassembled WGS sequence"/>
</dbReference>
<comment type="similarity">
    <text evidence="3">Belongs to the SWEET sugar transporter family.</text>
</comment>
<evidence type="ECO:0000256" key="5">
    <source>
        <dbReference type="ARBA" id="ARBA00022448"/>
    </source>
</evidence>
<proteinExistence type="inferred from homology"/>
<dbReference type="GO" id="GO:0005886">
    <property type="term" value="C:plasma membrane"/>
    <property type="evidence" value="ECO:0007669"/>
    <property type="project" value="UniProtKB-SubCell"/>
</dbReference>
<keyword evidence="5" id="KW-0813">Transport</keyword>
<feature type="transmembrane region" description="Helical" evidence="13">
    <location>
        <begin position="6"/>
        <end position="25"/>
    </location>
</feature>
<keyword evidence="10 13" id="KW-1133">Transmembrane helix</keyword>
<dbReference type="RefSeq" id="XP_006679806.1">
    <property type="nucleotide sequence ID" value="XM_006679743.1"/>
</dbReference>
<feature type="transmembrane region" description="Helical" evidence="13">
    <location>
        <begin position="61"/>
        <end position="82"/>
    </location>
</feature>
<protein>
    <recommendedName>
        <fullName evidence="4">Sugar transporter SWEET1</fullName>
    </recommendedName>
</protein>
<evidence type="ECO:0000256" key="10">
    <source>
        <dbReference type="ARBA" id="ARBA00022989"/>
    </source>
</evidence>
<evidence type="ECO:0000256" key="11">
    <source>
        <dbReference type="ARBA" id="ARBA00023034"/>
    </source>
</evidence>
<reference evidence="14 15" key="1">
    <citation type="submission" date="2009-12" db="EMBL/GenBank/DDBJ databases">
        <title>The draft genome of Batrachochytrium dendrobatidis.</title>
        <authorList>
            <consortium name="US DOE Joint Genome Institute (JGI-PGF)"/>
            <person name="Kuo A."/>
            <person name="Salamov A."/>
            <person name="Schmutz J."/>
            <person name="Lucas S."/>
            <person name="Pitluck S."/>
            <person name="Rosenblum E."/>
            <person name="Stajich J."/>
            <person name="Eisen M."/>
            <person name="Grigoriev I.V."/>
        </authorList>
    </citation>
    <scope>NUCLEOTIDE SEQUENCE [LARGE SCALE GENOMIC DNA]</scope>
    <source>
        <strain evidence="15">JAM81 / FGSC 10211</strain>
    </source>
</reference>